<keyword evidence="1" id="KW-0479">Metal-binding</keyword>
<comment type="caution">
    <text evidence="4">The sequence shown here is derived from an EMBL/GenBank/DDBJ whole genome shotgun (WGS) entry which is preliminary data.</text>
</comment>
<evidence type="ECO:0000256" key="2">
    <source>
        <dbReference type="SAM" id="MobiDB-lite"/>
    </source>
</evidence>
<dbReference type="InterPro" id="IPR013096">
    <property type="entry name" value="Cupin_2"/>
</dbReference>
<proteinExistence type="predicted"/>
<dbReference type="InterPro" id="IPR051610">
    <property type="entry name" value="GPI/OXD"/>
</dbReference>
<organism evidence="4 5">
    <name type="scientific">Amaricoccus solimangrovi</name>
    <dbReference type="NCBI Taxonomy" id="2589815"/>
    <lineage>
        <taxon>Bacteria</taxon>
        <taxon>Pseudomonadati</taxon>
        <taxon>Pseudomonadota</taxon>
        <taxon>Alphaproteobacteria</taxon>
        <taxon>Rhodobacterales</taxon>
        <taxon>Paracoccaceae</taxon>
        <taxon>Amaricoccus</taxon>
    </lineage>
</organism>
<dbReference type="PANTHER" id="PTHR35848:SF9">
    <property type="entry name" value="SLL1358 PROTEIN"/>
    <property type="match status" value="1"/>
</dbReference>
<gene>
    <name evidence="4" type="ORF">FJM51_07010</name>
</gene>
<evidence type="ECO:0000256" key="1">
    <source>
        <dbReference type="ARBA" id="ARBA00022723"/>
    </source>
</evidence>
<dbReference type="OrthoDB" id="5290459at2"/>
<dbReference type="InterPro" id="IPR014710">
    <property type="entry name" value="RmlC-like_jellyroll"/>
</dbReference>
<evidence type="ECO:0000259" key="3">
    <source>
        <dbReference type="Pfam" id="PF07883"/>
    </source>
</evidence>
<dbReference type="CDD" id="cd02224">
    <property type="entry name" value="cupin_SPO2919-like"/>
    <property type="match status" value="1"/>
</dbReference>
<dbReference type="SUPFAM" id="SSF51182">
    <property type="entry name" value="RmlC-like cupins"/>
    <property type="match status" value="1"/>
</dbReference>
<keyword evidence="5" id="KW-1185">Reference proteome</keyword>
<dbReference type="Gene3D" id="2.60.120.10">
    <property type="entry name" value="Jelly Rolls"/>
    <property type="match status" value="1"/>
</dbReference>
<dbReference type="InterPro" id="IPR011051">
    <property type="entry name" value="RmlC_Cupin_sf"/>
</dbReference>
<accession>A0A501X0I7</accession>
<sequence length="182" mass="19583">MTRRDGTPLEPSDASVPTVEDPVPDVPGAVIDAAAAPHLSGGSYPPPHDAVTTRRSWIRLGAAAGLTRLGVNLVTIAPGGFSSLRHWHTGVDEFLIMRAGELTLVEDEAETPMRPGDCAAFPAGNGIGHHLRNDTDAPAVFLVMSDTNERDTCHYPDVDLVAHVDGARRWYRLRDGTVIKEF</sequence>
<feature type="region of interest" description="Disordered" evidence="2">
    <location>
        <begin position="1"/>
        <end position="27"/>
    </location>
</feature>
<evidence type="ECO:0000313" key="4">
    <source>
        <dbReference type="EMBL" id="TPE52276.1"/>
    </source>
</evidence>
<dbReference type="Proteomes" id="UP000319255">
    <property type="component" value="Unassembled WGS sequence"/>
</dbReference>
<protein>
    <submittedName>
        <fullName evidence="4">Cupin domain-containing protein</fullName>
    </submittedName>
</protein>
<dbReference type="GO" id="GO:0046872">
    <property type="term" value="F:metal ion binding"/>
    <property type="evidence" value="ECO:0007669"/>
    <property type="project" value="UniProtKB-KW"/>
</dbReference>
<name>A0A501X0I7_9RHOB</name>
<dbReference type="AlphaFoldDB" id="A0A501X0I7"/>
<dbReference type="PANTHER" id="PTHR35848">
    <property type="entry name" value="OXALATE-BINDING PROTEIN"/>
    <property type="match status" value="1"/>
</dbReference>
<feature type="domain" description="Cupin type-2" evidence="3">
    <location>
        <begin position="73"/>
        <end position="144"/>
    </location>
</feature>
<reference evidence="4 5" key="1">
    <citation type="submission" date="2019-06" db="EMBL/GenBank/DDBJ databases">
        <title>A novel bacterium of genus Amaricoccus, isolated from marine sediment.</title>
        <authorList>
            <person name="Huang H."/>
            <person name="Mo K."/>
            <person name="Hu Y."/>
        </authorList>
    </citation>
    <scope>NUCLEOTIDE SEQUENCE [LARGE SCALE GENOMIC DNA]</scope>
    <source>
        <strain evidence="4 5">HB172011</strain>
    </source>
</reference>
<dbReference type="EMBL" id="VFRP01000004">
    <property type="protein sequence ID" value="TPE52276.1"/>
    <property type="molecule type" value="Genomic_DNA"/>
</dbReference>
<dbReference type="Pfam" id="PF07883">
    <property type="entry name" value="Cupin_2"/>
    <property type="match status" value="1"/>
</dbReference>
<evidence type="ECO:0000313" key="5">
    <source>
        <dbReference type="Proteomes" id="UP000319255"/>
    </source>
</evidence>